<name>A0A5P1E2Z8_ASPOF</name>
<keyword evidence="3" id="KW-1185">Reference proteome</keyword>
<proteinExistence type="predicted"/>
<gene>
    <name evidence="2" type="ORF">A4U43_C10F13640</name>
</gene>
<dbReference type="Gramene" id="ONK56839">
    <property type="protein sequence ID" value="ONK56839"/>
    <property type="gene ID" value="A4U43_C10F13640"/>
</dbReference>
<accession>A0A5P1E2Z8</accession>
<dbReference type="Proteomes" id="UP000243459">
    <property type="component" value="Chromosome 10"/>
</dbReference>
<dbReference type="AlphaFoldDB" id="A0A5P1E2Z8"/>
<reference evidence="3" key="1">
    <citation type="journal article" date="2017" name="Nat. Commun.">
        <title>The asparagus genome sheds light on the origin and evolution of a young Y chromosome.</title>
        <authorList>
            <person name="Harkess A."/>
            <person name="Zhou J."/>
            <person name="Xu C."/>
            <person name="Bowers J.E."/>
            <person name="Van der Hulst R."/>
            <person name="Ayyampalayam S."/>
            <person name="Mercati F."/>
            <person name="Riccardi P."/>
            <person name="McKain M.R."/>
            <person name="Kakrana A."/>
            <person name="Tang H."/>
            <person name="Ray J."/>
            <person name="Groenendijk J."/>
            <person name="Arikit S."/>
            <person name="Mathioni S.M."/>
            <person name="Nakano M."/>
            <person name="Shan H."/>
            <person name="Telgmann-Rauber A."/>
            <person name="Kanno A."/>
            <person name="Yue Z."/>
            <person name="Chen H."/>
            <person name="Li W."/>
            <person name="Chen Y."/>
            <person name="Xu X."/>
            <person name="Zhang Y."/>
            <person name="Luo S."/>
            <person name="Chen H."/>
            <person name="Gao J."/>
            <person name="Mao Z."/>
            <person name="Pires J.C."/>
            <person name="Luo M."/>
            <person name="Kudrna D."/>
            <person name="Wing R.A."/>
            <person name="Meyers B.C."/>
            <person name="Yi K."/>
            <person name="Kong H."/>
            <person name="Lavrijsen P."/>
            <person name="Sunseri F."/>
            <person name="Falavigna A."/>
            <person name="Ye Y."/>
            <person name="Leebens-Mack J.H."/>
            <person name="Chen G."/>
        </authorList>
    </citation>
    <scope>NUCLEOTIDE SEQUENCE [LARGE SCALE GENOMIC DNA]</scope>
    <source>
        <strain evidence="3">cv. DH0086</strain>
    </source>
</reference>
<organism evidence="2 3">
    <name type="scientific">Asparagus officinalis</name>
    <name type="common">Garden asparagus</name>
    <dbReference type="NCBI Taxonomy" id="4686"/>
    <lineage>
        <taxon>Eukaryota</taxon>
        <taxon>Viridiplantae</taxon>
        <taxon>Streptophyta</taxon>
        <taxon>Embryophyta</taxon>
        <taxon>Tracheophyta</taxon>
        <taxon>Spermatophyta</taxon>
        <taxon>Magnoliopsida</taxon>
        <taxon>Liliopsida</taxon>
        <taxon>Asparagales</taxon>
        <taxon>Asparagaceae</taxon>
        <taxon>Asparagoideae</taxon>
        <taxon>Asparagus</taxon>
    </lineage>
</organism>
<feature type="non-terminal residue" evidence="2">
    <location>
        <position position="87"/>
    </location>
</feature>
<protein>
    <submittedName>
        <fullName evidence="2">Uncharacterized protein</fullName>
    </submittedName>
</protein>
<feature type="region of interest" description="Disordered" evidence="1">
    <location>
        <begin position="55"/>
        <end position="87"/>
    </location>
</feature>
<evidence type="ECO:0000256" key="1">
    <source>
        <dbReference type="SAM" id="MobiDB-lite"/>
    </source>
</evidence>
<dbReference type="EMBL" id="CM007390">
    <property type="protein sequence ID" value="ONK56839.1"/>
    <property type="molecule type" value="Genomic_DNA"/>
</dbReference>
<evidence type="ECO:0000313" key="2">
    <source>
        <dbReference type="EMBL" id="ONK56839.1"/>
    </source>
</evidence>
<feature type="compositionally biased region" description="Polar residues" evidence="1">
    <location>
        <begin position="68"/>
        <end position="87"/>
    </location>
</feature>
<evidence type="ECO:0000313" key="3">
    <source>
        <dbReference type="Proteomes" id="UP000243459"/>
    </source>
</evidence>
<sequence length="87" mass="9899">MATYRGNISPVPDSRFWEKTGLDLVIHLELRKKTSRPKKKRRKVHMSYRIKIKLGVEDNVHGPPPQSLVPQSHDPPSQSPVPQSHAS</sequence>